<proteinExistence type="predicted"/>
<keyword evidence="3 4" id="KW-0472">Membrane</keyword>
<dbReference type="InterPro" id="IPR007667">
    <property type="entry name" value="Hypoxia_induced_domain"/>
</dbReference>
<name>A0A643CKL7_ANAMA</name>
<evidence type="ECO:0000313" key="6">
    <source>
        <dbReference type="EMBL" id="KAB0451761.1"/>
    </source>
</evidence>
<dbReference type="EMBL" id="VTCY01000009">
    <property type="protein sequence ID" value="KAB0451761.1"/>
    <property type="molecule type" value="Genomic_DNA"/>
</dbReference>
<organism evidence="6">
    <name type="scientific">Anaplasma marginale</name>
    <dbReference type="NCBI Taxonomy" id="770"/>
    <lineage>
        <taxon>Bacteria</taxon>
        <taxon>Pseudomonadati</taxon>
        <taxon>Pseudomonadota</taxon>
        <taxon>Alphaproteobacteria</taxon>
        <taxon>Rickettsiales</taxon>
        <taxon>Anaplasmataceae</taxon>
        <taxon>Anaplasma</taxon>
    </lineage>
</organism>
<sequence length="65" mass="6908">MGFVLLFVKMLPVVVLSLLTVLSLVAGVVLASVGGSFYVKYRNKLMLARVALQAACVISAALLLR</sequence>
<evidence type="ECO:0000259" key="5">
    <source>
        <dbReference type="PROSITE" id="PS51503"/>
    </source>
</evidence>
<feature type="transmembrane region" description="Helical" evidence="4">
    <location>
        <begin position="47"/>
        <end position="64"/>
    </location>
</feature>
<keyword evidence="2 4" id="KW-1133">Transmembrane helix</keyword>
<keyword evidence="1 4" id="KW-0812">Transmembrane</keyword>
<accession>A0A643CKL7</accession>
<evidence type="ECO:0000256" key="3">
    <source>
        <dbReference type="ARBA" id="ARBA00023136"/>
    </source>
</evidence>
<reference evidence="6" key="1">
    <citation type="submission" date="2019-08" db="EMBL/GenBank/DDBJ databases">
        <authorList>
            <person name="Amaro Estrada I."/>
            <person name="Quiroz Castaneda R.E."/>
            <person name="Martinez Ocampo F."/>
            <person name="Rodriguez Camarillo S.D."/>
        </authorList>
    </citation>
    <scope>NUCLEOTIDE SEQUENCE</scope>
    <source>
        <strain evidence="6">MEX-30-184-02</strain>
    </source>
</reference>
<dbReference type="AlphaFoldDB" id="A0A643CKL7"/>
<dbReference type="PROSITE" id="PS51503">
    <property type="entry name" value="HIG1"/>
    <property type="match status" value="1"/>
</dbReference>
<protein>
    <recommendedName>
        <fullName evidence="5">HIG1 domain-containing protein</fullName>
    </recommendedName>
</protein>
<evidence type="ECO:0000256" key="2">
    <source>
        <dbReference type="ARBA" id="ARBA00022989"/>
    </source>
</evidence>
<feature type="domain" description="HIG1" evidence="5">
    <location>
        <begin position="1"/>
        <end position="65"/>
    </location>
</feature>
<evidence type="ECO:0000256" key="4">
    <source>
        <dbReference type="SAM" id="Phobius"/>
    </source>
</evidence>
<gene>
    <name evidence="6" type="ORF">FY207_03310</name>
</gene>
<comment type="caution">
    <text evidence="6">The sequence shown here is derived from an EMBL/GenBank/DDBJ whole genome shotgun (WGS) entry which is preliminary data.</text>
</comment>
<evidence type="ECO:0000256" key="1">
    <source>
        <dbReference type="ARBA" id="ARBA00022692"/>
    </source>
</evidence>